<reference evidence="3 4" key="1">
    <citation type="submission" date="2018-08" db="EMBL/GenBank/DDBJ databases">
        <title>A genome reference for cultivated species of the human gut microbiota.</title>
        <authorList>
            <person name="Zou Y."/>
            <person name="Xue W."/>
            <person name="Luo G."/>
        </authorList>
    </citation>
    <scope>NUCLEOTIDE SEQUENCE [LARGE SCALE GENOMIC DNA]</scope>
    <source>
        <strain evidence="2 3">AM32-8LB</strain>
        <strain evidence="1 4">AM42-1AC</strain>
    </source>
</reference>
<proteinExistence type="predicted"/>
<comment type="caution">
    <text evidence="2">The sequence shown here is derived from an EMBL/GenBank/DDBJ whole genome shotgun (WGS) entry which is preliminary data.</text>
</comment>
<dbReference type="EMBL" id="QSFX01000025">
    <property type="protein sequence ID" value="RHA86246.1"/>
    <property type="molecule type" value="Genomic_DNA"/>
</dbReference>
<dbReference type="GO" id="GO:0001164">
    <property type="term" value="F:RNA polymerase I core promoter sequence-specific DNA binding"/>
    <property type="evidence" value="ECO:0007669"/>
    <property type="project" value="InterPro"/>
</dbReference>
<gene>
    <name evidence="2" type="ORF">DW813_00090</name>
    <name evidence="1" type="ORF">DW914_12850</name>
</gene>
<evidence type="ECO:0000313" key="2">
    <source>
        <dbReference type="EMBL" id="RHD06323.1"/>
    </source>
</evidence>
<dbReference type="InterPro" id="IPR007224">
    <property type="entry name" value="TIF_Rrn11"/>
</dbReference>
<accession>A0A396AHA6</accession>
<evidence type="ECO:0000313" key="4">
    <source>
        <dbReference type="Proteomes" id="UP000283492"/>
    </source>
</evidence>
<protein>
    <submittedName>
        <fullName evidence="2">Uncharacterized protein</fullName>
    </submittedName>
</protein>
<dbReference type="AlphaFoldDB" id="A0A396AHA6"/>
<evidence type="ECO:0000313" key="1">
    <source>
        <dbReference type="EMBL" id="RHA86246.1"/>
    </source>
</evidence>
<dbReference type="Proteomes" id="UP000266391">
    <property type="component" value="Unassembled WGS sequence"/>
</dbReference>
<sequence length="172" mass="21031">MHHRKQFLHLMTFRRNYPDHLPMCRNLHSHRFPFGHPCLHINFMQQLFHRLIFRNNFLLRYRIFFPHCLLRRLISTQIRQIHDIYVRRKLLKSTPCNHQIKVSHFLISGKLLDRGINIQLNFLRFMIHHISRKALTIKLVLITKGNFNFLQLHTSLLHTQLPAGFRWKNEFL</sequence>
<name>A0A396AHA6_9FIRM</name>
<dbReference type="Pfam" id="PF04090">
    <property type="entry name" value="Rrn11"/>
    <property type="match status" value="1"/>
</dbReference>
<organism evidence="2 3">
    <name type="scientific">Roseburia inulinivorans</name>
    <dbReference type="NCBI Taxonomy" id="360807"/>
    <lineage>
        <taxon>Bacteria</taxon>
        <taxon>Bacillati</taxon>
        <taxon>Bacillota</taxon>
        <taxon>Clostridia</taxon>
        <taxon>Lachnospirales</taxon>
        <taxon>Lachnospiraceae</taxon>
        <taxon>Roseburia</taxon>
    </lineage>
</organism>
<dbReference type="Proteomes" id="UP000283492">
    <property type="component" value="Unassembled WGS sequence"/>
</dbReference>
<evidence type="ECO:0000313" key="3">
    <source>
        <dbReference type="Proteomes" id="UP000266391"/>
    </source>
</evidence>
<dbReference type="EMBL" id="QSIQ01000001">
    <property type="protein sequence ID" value="RHD06323.1"/>
    <property type="molecule type" value="Genomic_DNA"/>
</dbReference>